<evidence type="ECO:0000313" key="4">
    <source>
        <dbReference type="Proteomes" id="UP000675554"/>
    </source>
</evidence>
<reference evidence="3" key="1">
    <citation type="submission" date="2021-04" db="EMBL/GenBank/DDBJ databases">
        <title>Sequencing of actinobacteria type strains.</title>
        <authorList>
            <person name="Nguyen G.-S."/>
            <person name="Wentzel A."/>
        </authorList>
    </citation>
    <scope>NUCLEOTIDE SEQUENCE</scope>
    <source>
        <strain evidence="3">DSM 42095</strain>
    </source>
</reference>
<feature type="compositionally biased region" description="Low complexity" evidence="1">
    <location>
        <begin position="11"/>
        <end position="26"/>
    </location>
</feature>
<comment type="caution">
    <text evidence="3">The sequence shown here is derived from an EMBL/GenBank/DDBJ whole genome shotgun (WGS) entry which is preliminary data.</text>
</comment>
<protein>
    <recommendedName>
        <fullName evidence="2">Tox-PL domain-containing protein</fullName>
    </recommendedName>
</protein>
<name>A0A8T4IPQ3_9ACTN</name>
<feature type="region of interest" description="Disordered" evidence="1">
    <location>
        <begin position="1"/>
        <end position="37"/>
    </location>
</feature>
<dbReference type="Proteomes" id="UP000675554">
    <property type="component" value="Unassembled WGS sequence"/>
</dbReference>
<sequence>MIQRLDPHGPHAPGTAASGGSSISSPGPGPDPDAPASRAARDWLRTTYSGLVELAVPHSVAEDTHTWLFACRATPQPGYPATPMLAASVVVPKDGSTPFHPASHDPLGDIARFPEAPSPRTAEAQSRLLNARGCAVAVDSAINGAPSTPLPWSPAHEAPGWWRLLLRRYFPGAEQLRCASWDEIVAATREPGPGTRGVVWIRREIGGTEASGHLVYAHNNGGQVVLLDGMTGGLARPETGSVRGLTFARVRPAT</sequence>
<gene>
    <name evidence="3" type="ORF">KDA82_09475</name>
</gene>
<evidence type="ECO:0000256" key="1">
    <source>
        <dbReference type="SAM" id="MobiDB-lite"/>
    </source>
</evidence>
<dbReference type="AlphaFoldDB" id="A0A8T4IPQ3"/>
<organism evidence="3 4">
    <name type="scientific">Streptomyces daliensis</name>
    <dbReference type="NCBI Taxonomy" id="299421"/>
    <lineage>
        <taxon>Bacteria</taxon>
        <taxon>Bacillati</taxon>
        <taxon>Actinomycetota</taxon>
        <taxon>Actinomycetes</taxon>
        <taxon>Kitasatosporales</taxon>
        <taxon>Streptomycetaceae</taxon>
        <taxon>Streptomyces</taxon>
    </lineage>
</organism>
<accession>A0A8T4IPQ3</accession>
<feature type="domain" description="Tox-PL" evidence="2">
    <location>
        <begin position="130"/>
        <end position="232"/>
    </location>
</feature>
<dbReference type="Pfam" id="PF15644">
    <property type="entry name" value="Gln_amidase"/>
    <property type="match status" value="1"/>
</dbReference>
<dbReference type="EMBL" id="JAGSMN010000190">
    <property type="protein sequence ID" value="MBR7673242.1"/>
    <property type="molecule type" value="Genomic_DNA"/>
</dbReference>
<evidence type="ECO:0000313" key="3">
    <source>
        <dbReference type="EMBL" id="MBR7673242.1"/>
    </source>
</evidence>
<dbReference type="InterPro" id="IPR028908">
    <property type="entry name" value="Tox-PL_dom"/>
</dbReference>
<evidence type="ECO:0000259" key="2">
    <source>
        <dbReference type="Pfam" id="PF15644"/>
    </source>
</evidence>
<keyword evidence="4" id="KW-1185">Reference proteome</keyword>
<proteinExistence type="predicted"/>